<gene>
    <name evidence="2" type="ORF">SAMN04488567_0139</name>
</gene>
<evidence type="ECO:0000313" key="2">
    <source>
        <dbReference type="EMBL" id="SDF34003.1"/>
    </source>
</evidence>
<dbReference type="Proteomes" id="UP000198922">
    <property type="component" value="Unassembled WGS sequence"/>
</dbReference>
<feature type="region of interest" description="Disordered" evidence="1">
    <location>
        <begin position="141"/>
        <end position="175"/>
    </location>
</feature>
<dbReference type="STRING" id="521013.SAMN04488567_0139"/>
<keyword evidence="3" id="KW-1185">Reference proteome</keyword>
<dbReference type="EMBL" id="FNAT01000011">
    <property type="protein sequence ID" value="SDF34003.1"/>
    <property type="molecule type" value="Genomic_DNA"/>
</dbReference>
<name>A0A1G7K9T8_9RHOB</name>
<dbReference type="RefSeq" id="WP_090114844.1">
    <property type="nucleotide sequence ID" value="NZ_FNAT01000011.1"/>
</dbReference>
<protein>
    <submittedName>
        <fullName evidence="2">Uncharacterized protein</fullName>
    </submittedName>
</protein>
<sequence>MSSVETLAYFLEEDSLRGVMRDWPEGMQLLVCLDETGRCDLIVHHGEESARVLETLRLGLGLAPDELAVVPEVEGYATRRTRFSQEQQLLALAAATEGLGESAQDYAINYRFAREEGLDPELVVGKRALRRASDEAEAAALPRVAERPGSRRSLPAEPRQFPEGYAPASDPERRDGRIVEGRIHGQGGRVRVEIAPGAPGADKPVTVDQVGLSEDLGRFALPRETLEHWRPGRSLQIDIPQDRFPEALAEMFRHEAHAAQITVTPRAVFVRPLGPVPPEAAEPDEAPMVEVAEGWAPGRAMRAALIAVGVVLVSGSLAAAWNPFATPEEHAVTAAPPQQGLAALAAGAAEARP</sequence>
<evidence type="ECO:0000313" key="3">
    <source>
        <dbReference type="Proteomes" id="UP000198922"/>
    </source>
</evidence>
<proteinExistence type="predicted"/>
<dbReference type="OrthoDB" id="7815691at2"/>
<reference evidence="3" key="1">
    <citation type="submission" date="2016-10" db="EMBL/GenBank/DDBJ databases">
        <authorList>
            <person name="Varghese N."/>
            <person name="Submissions S."/>
        </authorList>
    </citation>
    <scope>NUCLEOTIDE SEQUENCE [LARGE SCALE GENOMIC DNA]</scope>
    <source>
        <strain evidence="3">DSM 21424</strain>
    </source>
</reference>
<accession>A0A1G7K9T8</accession>
<dbReference type="AlphaFoldDB" id="A0A1G7K9T8"/>
<evidence type="ECO:0000256" key="1">
    <source>
        <dbReference type="SAM" id="MobiDB-lite"/>
    </source>
</evidence>
<organism evidence="2 3">
    <name type="scientific">Limimaricola pyoseonensis</name>
    <dbReference type="NCBI Taxonomy" id="521013"/>
    <lineage>
        <taxon>Bacteria</taxon>
        <taxon>Pseudomonadati</taxon>
        <taxon>Pseudomonadota</taxon>
        <taxon>Alphaproteobacteria</taxon>
        <taxon>Rhodobacterales</taxon>
        <taxon>Paracoccaceae</taxon>
        <taxon>Limimaricola</taxon>
    </lineage>
</organism>